<dbReference type="AlphaFoldDB" id="C0XJB2"/>
<protein>
    <submittedName>
        <fullName evidence="1">Uncharacterized protein</fullName>
    </submittedName>
</protein>
<comment type="caution">
    <text evidence="1">The sequence shown here is derived from an EMBL/GenBank/DDBJ whole genome shotgun (WGS) entry which is preliminary data.</text>
</comment>
<dbReference type="EMBL" id="ACGP01000130">
    <property type="protein sequence ID" value="EEI24533.1"/>
    <property type="molecule type" value="Genomic_DNA"/>
</dbReference>
<keyword evidence="2" id="KW-1185">Reference proteome</keyword>
<sequence>MLVQPMPTGAKTIYLSAFIKHSKTRKEILEDFWNTIKTNLKKD</sequence>
<proteinExistence type="predicted"/>
<dbReference type="HOGENOM" id="CLU_3235108_0_0_9"/>
<name>C0XJB2_LENH9</name>
<evidence type="ECO:0000313" key="1">
    <source>
        <dbReference type="EMBL" id="EEI24533.1"/>
    </source>
</evidence>
<dbReference type="Proteomes" id="UP000003752">
    <property type="component" value="Unassembled WGS sequence"/>
</dbReference>
<organism evidence="1 2">
    <name type="scientific">Lentilactobacillus hilgardii (strain ATCC 8290 / DSM 20176 / CCUG 30140 / JCM 1155 / KCTC 3500 / NBRC 15886 / NCIMB 8040 / NRRL B-1843 / 9)</name>
    <dbReference type="NCBI Taxonomy" id="1423757"/>
    <lineage>
        <taxon>Bacteria</taxon>
        <taxon>Bacillati</taxon>
        <taxon>Bacillota</taxon>
        <taxon>Bacilli</taxon>
        <taxon>Lactobacillales</taxon>
        <taxon>Lactobacillaceae</taxon>
        <taxon>Lentilactobacillus</taxon>
    </lineage>
</organism>
<reference evidence="1 2" key="1">
    <citation type="submission" date="2009-01" db="EMBL/GenBank/DDBJ databases">
        <authorList>
            <person name="Qin X."/>
            <person name="Bachman B."/>
            <person name="Battles P."/>
            <person name="Bell A."/>
            <person name="Bess C."/>
            <person name="Bickham C."/>
            <person name="Chaboub L."/>
            <person name="Chen D."/>
            <person name="Coyle M."/>
            <person name="Deiros D.R."/>
            <person name="Dinh H."/>
            <person name="Forbes L."/>
            <person name="Fowler G."/>
            <person name="Francisco L."/>
            <person name="Fu Q."/>
            <person name="Gubbala S."/>
            <person name="Hale W."/>
            <person name="Han Y."/>
            <person name="Hemphill L."/>
            <person name="Highlander S.K."/>
            <person name="Hirani K."/>
            <person name="Hogues M."/>
            <person name="Jackson L."/>
            <person name="Jakkamsetti A."/>
            <person name="Javaid M."/>
            <person name="Jiang H."/>
            <person name="Korchina V."/>
            <person name="Kovar C."/>
            <person name="Lara F."/>
            <person name="Lee S."/>
            <person name="Mata R."/>
            <person name="Mathew T."/>
            <person name="Moen C."/>
            <person name="Morales K."/>
            <person name="Munidasa M."/>
            <person name="Nazareth L."/>
            <person name="Ngo R."/>
            <person name="Nguyen L."/>
            <person name="Okwuonu G."/>
            <person name="Ongeri F."/>
            <person name="Patil S."/>
            <person name="Petrosino J."/>
            <person name="Pham C."/>
            <person name="Pham P."/>
            <person name="Pu L.-L."/>
            <person name="Puazo M."/>
            <person name="Raj R."/>
            <person name="Reid J."/>
            <person name="Rouhana J."/>
            <person name="Saada N."/>
            <person name="Shang Y."/>
            <person name="Simmons D."/>
            <person name="Thornton R."/>
            <person name="Warren J."/>
            <person name="Weissenberger G."/>
            <person name="Zhang J."/>
            <person name="Zhang L."/>
            <person name="Zhou C."/>
            <person name="Zhu D."/>
            <person name="Muzny D."/>
            <person name="Worley K."/>
            <person name="Gibbs R."/>
        </authorList>
    </citation>
    <scope>NUCLEOTIDE SEQUENCE [LARGE SCALE GENOMIC DNA]</scope>
    <source>
        <strain evidence="2">ATCC 8290 / DSM 20176 / CCUG 30140 / JCM 1155 / KCTC 3500 / NBRC 15886 / NCIMB 8040 / NRRL B-1843 / 9</strain>
    </source>
</reference>
<evidence type="ECO:0000313" key="2">
    <source>
        <dbReference type="Proteomes" id="UP000003752"/>
    </source>
</evidence>
<gene>
    <name evidence="1" type="ORF">HMPREF0519_1323</name>
</gene>
<accession>C0XJB2</accession>